<name>A0A6B2L890_9EUKA</name>
<evidence type="ECO:0000256" key="5">
    <source>
        <dbReference type="SAM" id="MobiDB-lite"/>
    </source>
</evidence>
<organism evidence="7">
    <name type="scientific">Arcella intermedia</name>
    <dbReference type="NCBI Taxonomy" id="1963864"/>
    <lineage>
        <taxon>Eukaryota</taxon>
        <taxon>Amoebozoa</taxon>
        <taxon>Tubulinea</taxon>
        <taxon>Elardia</taxon>
        <taxon>Arcellinida</taxon>
        <taxon>Sphaerothecina</taxon>
        <taxon>Arcellidae</taxon>
        <taxon>Arcella</taxon>
    </lineage>
</organism>
<dbReference type="Gene3D" id="3.90.70.200">
    <property type="entry name" value="Plus-3 domain"/>
    <property type="match status" value="1"/>
</dbReference>
<dbReference type="InterPro" id="IPR036128">
    <property type="entry name" value="Plus3-like_sf"/>
</dbReference>
<dbReference type="SUPFAM" id="SSF159042">
    <property type="entry name" value="Plus3-like"/>
    <property type="match status" value="1"/>
</dbReference>
<feature type="compositionally biased region" description="Basic and acidic residues" evidence="5">
    <location>
        <begin position="204"/>
        <end position="222"/>
    </location>
</feature>
<comment type="subcellular location">
    <subcellularLocation>
        <location evidence="1">Nucleus</location>
    </subcellularLocation>
</comment>
<dbReference type="Pfam" id="PF03126">
    <property type="entry name" value="Plus-3"/>
    <property type="match status" value="1"/>
</dbReference>
<accession>A0A6B2L890</accession>
<evidence type="ECO:0000256" key="4">
    <source>
        <dbReference type="ARBA" id="ARBA00023242"/>
    </source>
</evidence>
<dbReference type="InterPro" id="IPR004343">
    <property type="entry name" value="Plus-3_dom"/>
</dbReference>
<reference evidence="7" key="1">
    <citation type="journal article" date="2020" name="J. Eukaryot. Microbiol.">
        <title>De novo Sequencing, Assembly and Annotation of the Transcriptome for the Free-Living Testate Amoeba Arcella intermedia.</title>
        <authorList>
            <person name="Ribeiro G.M."/>
            <person name="Porfirio-Sousa A.L."/>
            <person name="Maurer-Alcala X.X."/>
            <person name="Katz L.A."/>
            <person name="Lahr D.J.G."/>
        </authorList>
    </citation>
    <scope>NUCLEOTIDE SEQUENCE</scope>
</reference>
<dbReference type="SMART" id="SM00719">
    <property type="entry name" value="Plus3"/>
    <property type="match status" value="1"/>
</dbReference>
<evidence type="ECO:0000256" key="3">
    <source>
        <dbReference type="ARBA" id="ARBA00023163"/>
    </source>
</evidence>
<evidence type="ECO:0000259" key="6">
    <source>
        <dbReference type="PROSITE" id="PS51360"/>
    </source>
</evidence>
<dbReference type="GO" id="GO:0003677">
    <property type="term" value="F:DNA binding"/>
    <property type="evidence" value="ECO:0007669"/>
    <property type="project" value="InterPro"/>
</dbReference>
<feature type="domain" description="Plus3" evidence="6">
    <location>
        <begin position="3"/>
        <end position="134"/>
    </location>
</feature>
<feature type="region of interest" description="Disordered" evidence="5">
    <location>
        <begin position="204"/>
        <end position="238"/>
    </location>
</feature>
<keyword evidence="4" id="KW-0539">Nucleus</keyword>
<evidence type="ECO:0000256" key="2">
    <source>
        <dbReference type="ARBA" id="ARBA00023015"/>
    </source>
</evidence>
<feature type="compositionally biased region" description="Basic and acidic residues" evidence="5">
    <location>
        <begin position="274"/>
        <end position="285"/>
    </location>
</feature>
<dbReference type="PROSITE" id="PS51360">
    <property type="entry name" value="PLUS3"/>
    <property type="match status" value="1"/>
</dbReference>
<evidence type="ECO:0000313" key="7">
    <source>
        <dbReference type="EMBL" id="NDV33161.1"/>
    </source>
</evidence>
<proteinExistence type="predicted"/>
<keyword evidence="3" id="KW-0804">Transcription</keyword>
<dbReference type="AlphaFoldDB" id="A0A6B2L890"/>
<keyword evidence="2" id="KW-0805">Transcription regulation</keyword>
<sequence>MREINYNDLKDATVLRGKLEKWYGKPFWEKAIISLFVRIMVGQGKNGKEYRIAQIVQIVPSVSTYKLGKKECNQLLTLKIANKTKNFEMRYVSNDPVTEGEYDMWLKFLKKCNEEIPTVEDFERLKQKIYDADHYTYTEEDVEKEVRRNRENSLIPVNITKEKMRISQLISLELASGDKSKIASLEAQLKELNEKELEMEKLKRTGRKSFEKEKKVDQEEKAHKNKQKFSSTPKAKAETFDPYARRTTKVSVSWITAQKKEPAPTVEGGPVVSESDKSNVKEKAPKPKNVSKKILDMDLDISQLSSKVPVPFQKPQVTATALDSSVSEANTLSLTDFLKKKSLN</sequence>
<dbReference type="PANTHER" id="PTHR13115">
    <property type="entry name" value="RNA POLYMERASE-ASSOCIATED PROTEIN RTF1 HOMOLOG"/>
    <property type="match status" value="1"/>
</dbReference>
<evidence type="ECO:0000256" key="1">
    <source>
        <dbReference type="ARBA" id="ARBA00004123"/>
    </source>
</evidence>
<dbReference type="PANTHER" id="PTHR13115:SF8">
    <property type="entry name" value="RNA POLYMERASE-ASSOCIATED PROTEIN RTF1 HOMOLOG"/>
    <property type="match status" value="1"/>
</dbReference>
<protein>
    <recommendedName>
        <fullName evidence="6">Plus3 domain-containing protein</fullName>
    </recommendedName>
</protein>
<dbReference type="GO" id="GO:1990269">
    <property type="term" value="F:RNA polymerase II C-terminal domain phosphoserine binding"/>
    <property type="evidence" value="ECO:0007669"/>
    <property type="project" value="TreeGrafter"/>
</dbReference>
<dbReference type="EMBL" id="GIBP01004192">
    <property type="protein sequence ID" value="NDV33161.1"/>
    <property type="molecule type" value="Transcribed_RNA"/>
</dbReference>
<feature type="region of interest" description="Disordered" evidence="5">
    <location>
        <begin position="255"/>
        <end position="291"/>
    </location>
</feature>
<dbReference type="GO" id="GO:0016593">
    <property type="term" value="C:Cdc73/Paf1 complex"/>
    <property type="evidence" value="ECO:0007669"/>
    <property type="project" value="TreeGrafter"/>
</dbReference>